<dbReference type="InterPro" id="IPR051790">
    <property type="entry name" value="Cytochrome_c-biogenesis_DsbD"/>
</dbReference>
<evidence type="ECO:0000313" key="3">
    <source>
        <dbReference type="Proteomes" id="UP000280008"/>
    </source>
</evidence>
<dbReference type="Proteomes" id="UP000280008">
    <property type="component" value="Unassembled WGS sequence"/>
</dbReference>
<keyword evidence="1" id="KW-1133">Transmembrane helix</keyword>
<evidence type="ECO:0000313" key="2">
    <source>
        <dbReference type="EMBL" id="RKR74426.1"/>
    </source>
</evidence>
<keyword evidence="3" id="KW-1185">Reference proteome</keyword>
<keyword evidence="1" id="KW-0472">Membrane</keyword>
<feature type="transmembrane region" description="Helical" evidence="1">
    <location>
        <begin position="194"/>
        <end position="215"/>
    </location>
</feature>
<feature type="transmembrane region" description="Helical" evidence="1">
    <location>
        <begin position="79"/>
        <end position="97"/>
    </location>
</feature>
<sequence length="295" mass="29026">MIGYAFTLGLVAAVNPCGFPLLPAYLSLFVSAPEGRGAAGRMSRGVIAGSCLTLGFLAVFVVAGLLLEAGAGVAASATPWLMVAVGVACVALGVLGLTGRGVHLALPAPGLRAGRGGLAMTGFGVAYAVGSLNCSLPLFVAGVLDPVASSDAVVGIAAFLAYALGMGVFVTGAGVVASLVGAERLRRLGPVLRIMPAVSSAILIAAGLYLALYWASDAVGRTAGPVITTALDAQSAVSAWLAAHSLTVGFVCGGLVLVGFAVVAIAASREAARLEAGARAAIHSEPQEGISTADV</sequence>
<comment type="caution">
    <text evidence="2">The sequence shown here is derived from an EMBL/GenBank/DDBJ whole genome shotgun (WGS) entry which is preliminary data.</text>
</comment>
<organism evidence="2 3">
    <name type="scientific">Frondihabitans australicus</name>
    <dbReference type="NCBI Taxonomy" id="386892"/>
    <lineage>
        <taxon>Bacteria</taxon>
        <taxon>Bacillati</taxon>
        <taxon>Actinomycetota</taxon>
        <taxon>Actinomycetes</taxon>
        <taxon>Micrococcales</taxon>
        <taxon>Microbacteriaceae</taxon>
        <taxon>Frondihabitans</taxon>
    </lineage>
</organism>
<reference evidence="2 3" key="1">
    <citation type="submission" date="2018-10" db="EMBL/GenBank/DDBJ databases">
        <title>Sequencing the genomes of 1000 actinobacteria strains.</title>
        <authorList>
            <person name="Klenk H.-P."/>
        </authorList>
    </citation>
    <scope>NUCLEOTIDE SEQUENCE [LARGE SCALE GENOMIC DNA]</scope>
    <source>
        <strain evidence="2 3">DSM 17894</strain>
    </source>
</reference>
<dbReference type="AlphaFoldDB" id="A0A495IH72"/>
<feature type="transmembrane region" description="Helical" evidence="1">
    <location>
        <begin position="46"/>
        <end position="67"/>
    </location>
</feature>
<evidence type="ECO:0000256" key="1">
    <source>
        <dbReference type="SAM" id="Phobius"/>
    </source>
</evidence>
<name>A0A495IH72_9MICO</name>
<feature type="transmembrane region" description="Helical" evidence="1">
    <location>
        <begin position="6"/>
        <end position="26"/>
    </location>
</feature>
<feature type="transmembrane region" description="Helical" evidence="1">
    <location>
        <begin position="241"/>
        <end position="267"/>
    </location>
</feature>
<feature type="transmembrane region" description="Helical" evidence="1">
    <location>
        <begin position="118"/>
        <end position="140"/>
    </location>
</feature>
<protein>
    <submittedName>
        <fullName evidence="2">Cytochrome c biogenesis protein CcdA</fullName>
    </submittedName>
</protein>
<dbReference type="EMBL" id="RBKS01000001">
    <property type="protein sequence ID" value="RKR74426.1"/>
    <property type="molecule type" value="Genomic_DNA"/>
</dbReference>
<gene>
    <name evidence="2" type="ORF">C8E83_1538</name>
</gene>
<dbReference type="PANTHER" id="PTHR31272">
    <property type="entry name" value="CYTOCHROME C-TYPE BIOGENESIS PROTEIN HI_1454-RELATED"/>
    <property type="match status" value="1"/>
</dbReference>
<feature type="transmembrane region" description="Helical" evidence="1">
    <location>
        <begin position="152"/>
        <end position="182"/>
    </location>
</feature>
<accession>A0A495IH72</accession>
<keyword evidence="1" id="KW-0812">Transmembrane</keyword>
<dbReference type="PANTHER" id="PTHR31272:SF4">
    <property type="entry name" value="CYTOCHROME C-TYPE BIOGENESIS PROTEIN HI_1454-RELATED"/>
    <property type="match status" value="1"/>
</dbReference>
<dbReference type="RefSeq" id="WP_170159870.1">
    <property type="nucleotide sequence ID" value="NZ_RBKS01000001.1"/>
</dbReference>
<proteinExistence type="predicted"/>